<comment type="subcellular location">
    <subcellularLocation>
        <location evidence="1">Cell membrane</location>
        <topology evidence="1">Multi-pass membrane protein</topology>
    </subcellularLocation>
</comment>
<evidence type="ECO:0000256" key="5">
    <source>
        <dbReference type="ARBA" id="ARBA00023136"/>
    </source>
</evidence>
<name>R0EL65_CAUVI</name>
<dbReference type="NCBIfam" id="TIGR03476">
    <property type="entry name" value="HpnL"/>
    <property type="match status" value="1"/>
</dbReference>
<dbReference type="STRING" id="1292034.OR37_02289"/>
<keyword evidence="2" id="KW-1003">Cell membrane</keyword>
<dbReference type="PATRIC" id="fig|1292034.3.peg.2274"/>
<keyword evidence="8" id="KW-1185">Reference proteome</keyword>
<dbReference type="Pfam" id="PF03706">
    <property type="entry name" value="LPG_synthase_TM"/>
    <property type="match status" value="1"/>
</dbReference>
<evidence type="ECO:0000256" key="1">
    <source>
        <dbReference type="ARBA" id="ARBA00004651"/>
    </source>
</evidence>
<keyword evidence="5 6" id="KW-0472">Membrane</keyword>
<dbReference type="NCBIfam" id="TIGR00374">
    <property type="entry name" value="flippase-like domain"/>
    <property type="match status" value="1"/>
</dbReference>
<dbReference type="AlphaFoldDB" id="R0EL65"/>
<dbReference type="Proteomes" id="UP000013063">
    <property type="component" value="Unassembled WGS sequence"/>
</dbReference>
<feature type="transmembrane region" description="Helical" evidence="6">
    <location>
        <begin position="158"/>
        <end position="178"/>
    </location>
</feature>
<dbReference type="PANTHER" id="PTHR40277:SF1">
    <property type="entry name" value="BLL5419 PROTEIN"/>
    <property type="match status" value="1"/>
</dbReference>
<accession>R0EL65</accession>
<keyword evidence="3 6" id="KW-0812">Transmembrane</keyword>
<dbReference type="RefSeq" id="WP_004619776.1">
    <property type="nucleotide sequence ID" value="NZ_APMP01000012.1"/>
</dbReference>
<dbReference type="OrthoDB" id="7348988at2"/>
<evidence type="ECO:0000313" key="7">
    <source>
        <dbReference type="EMBL" id="ENZ81862.1"/>
    </source>
</evidence>
<keyword evidence="4 6" id="KW-1133">Transmembrane helix</keyword>
<comment type="caution">
    <text evidence="7">The sequence shown here is derived from an EMBL/GenBank/DDBJ whole genome shotgun (WGS) entry which is preliminary data.</text>
</comment>
<dbReference type="EMBL" id="APMP01000012">
    <property type="protein sequence ID" value="ENZ81862.1"/>
    <property type="molecule type" value="Genomic_DNA"/>
</dbReference>
<feature type="transmembrane region" description="Helical" evidence="6">
    <location>
        <begin position="124"/>
        <end position="152"/>
    </location>
</feature>
<dbReference type="InterPro" id="IPR022791">
    <property type="entry name" value="L-PG_synthase/AglD"/>
</dbReference>
<evidence type="ECO:0000256" key="3">
    <source>
        <dbReference type="ARBA" id="ARBA00022692"/>
    </source>
</evidence>
<feature type="transmembrane region" description="Helical" evidence="6">
    <location>
        <begin position="52"/>
        <end position="73"/>
    </location>
</feature>
<gene>
    <name evidence="7" type="ORF">OR37_02289</name>
</gene>
<protein>
    <submittedName>
        <fullName evidence="7">Putative membrane protein</fullName>
    </submittedName>
</protein>
<organism evidence="7 8">
    <name type="scientific">Caulobacter vibrioides OR37</name>
    <dbReference type="NCBI Taxonomy" id="1292034"/>
    <lineage>
        <taxon>Bacteria</taxon>
        <taxon>Pseudomonadati</taxon>
        <taxon>Pseudomonadota</taxon>
        <taxon>Alphaproteobacteria</taxon>
        <taxon>Caulobacterales</taxon>
        <taxon>Caulobacteraceae</taxon>
        <taxon>Caulobacter</taxon>
    </lineage>
</organism>
<evidence type="ECO:0000313" key="8">
    <source>
        <dbReference type="Proteomes" id="UP000013063"/>
    </source>
</evidence>
<evidence type="ECO:0000256" key="6">
    <source>
        <dbReference type="SAM" id="Phobius"/>
    </source>
</evidence>
<proteinExistence type="predicted"/>
<evidence type="ECO:0000256" key="4">
    <source>
        <dbReference type="ARBA" id="ARBA00022989"/>
    </source>
</evidence>
<dbReference type="PANTHER" id="PTHR40277">
    <property type="entry name" value="BLL5419 PROTEIN"/>
    <property type="match status" value="1"/>
</dbReference>
<reference evidence="7 8" key="1">
    <citation type="journal article" date="2013" name="Genome Announc.">
        <title>Draft Genome Sequence for Caulobacter sp. Strain OR37, a Bacterium Tolerant to Heavy Metals.</title>
        <authorList>
            <person name="Utturkar S.M."/>
            <person name="Bollmann A."/>
            <person name="Brzoska R.M."/>
            <person name="Klingeman D.M."/>
            <person name="Epstein S.E."/>
            <person name="Palumbo A.V."/>
            <person name="Brown S.D."/>
        </authorList>
    </citation>
    <scope>NUCLEOTIDE SEQUENCE [LARGE SCALE GENOMIC DNA]</scope>
    <source>
        <strain evidence="7 8">OR37</strain>
    </source>
</reference>
<feature type="transmembrane region" description="Helical" evidence="6">
    <location>
        <begin position="19"/>
        <end position="40"/>
    </location>
</feature>
<dbReference type="GO" id="GO:0005886">
    <property type="term" value="C:plasma membrane"/>
    <property type="evidence" value="ECO:0007669"/>
    <property type="project" value="UniProtKB-SubCell"/>
</dbReference>
<sequence precursor="true">MTIEQAGQDVAKPTPWRGWLLTIGVALLAVLLATHGVGAVREIVLQVGWRAVLVVAAHLPVTLLATVGWAVLLPPGRRPSLSFLFRLRLIKEAVNALLPVAQVGGDVVRARLAARNGLTGAESAAAAVVDVLASTVGLALFILTSLVVAMLVLHDSRLAQAGLAVIAIVATLVLPLFAAHRAGLHRRLGQFSRRWTAMAERIGELGEAFRAIGQQRRQIVASWAWHLAAWGAGALETYVSMWALGLAPSLTQALIVEGLAQAAKVVGFAIPGALGVQEGGYLLLGGALGLAPDQAMALSLLRRLRELTLGGVGLVLWRTTKPAA</sequence>
<evidence type="ECO:0000256" key="2">
    <source>
        <dbReference type="ARBA" id="ARBA00022475"/>
    </source>
</evidence>
<dbReference type="eggNOG" id="COG0392">
    <property type="taxonomic scope" value="Bacteria"/>
</dbReference>